<dbReference type="AlphaFoldDB" id="A0A6I0IZI9"/>
<evidence type="ECO:0000313" key="2">
    <source>
        <dbReference type="EMBL" id="KAB4107116.1"/>
    </source>
</evidence>
<feature type="transmembrane region" description="Helical" evidence="1">
    <location>
        <begin position="12"/>
        <end position="34"/>
    </location>
</feature>
<feature type="transmembrane region" description="Helical" evidence="1">
    <location>
        <begin position="147"/>
        <end position="168"/>
    </location>
</feature>
<feature type="transmembrane region" description="Helical" evidence="1">
    <location>
        <begin position="70"/>
        <end position="93"/>
    </location>
</feature>
<evidence type="ECO:0000313" key="5">
    <source>
        <dbReference type="Proteomes" id="UP000441711"/>
    </source>
</evidence>
<name>A0A6I0IZI9_BACUN</name>
<proteinExistence type="predicted"/>
<dbReference type="Proteomes" id="UP000438773">
    <property type="component" value="Unassembled WGS sequence"/>
</dbReference>
<reference evidence="4 5" key="1">
    <citation type="journal article" date="2019" name="Nat. Med.">
        <title>A library of human gut bacterial isolates paired with longitudinal multiomics data enables mechanistic microbiome research.</title>
        <authorList>
            <person name="Poyet M."/>
            <person name="Groussin M."/>
            <person name="Gibbons S.M."/>
            <person name="Avila-Pacheco J."/>
            <person name="Jiang X."/>
            <person name="Kearney S.M."/>
            <person name="Perrotta A.R."/>
            <person name="Berdy B."/>
            <person name="Zhao S."/>
            <person name="Lieberman T.D."/>
            <person name="Swanson P.K."/>
            <person name="Smith M."/>
            <person name="Roesemann S."/>
            <person name="Alexander J.E."/>
            <person name="Rich S.A."/>
            <person name="Livny J."/>
            <person name="Vlamakis H."/>
            <person name="Clish C."/>
            <person name="Bullock K."/>
            <person name="Deik A."/>
            <person name="Scott J."/>
            <person name="Pierce K.A."/>
            <person name="Xavier R.J."/>
            <person name="Alm E.J."/>
        </authorList>
    </citation>
    <scope>NUCLEOTIDE SEQUENCE [LARGE SCALE GENOMIC DNA]</scope>
    <source>
        <strain evidence="2 5">BIOML-A36</strain>
        <strain evidence="3 4">BIOML-A37</strain>
    </source>
</reference>
<keyword evidence="1" id="KW-1133">Transmembrane helix</keyword>
<accession>A0A6I0IZI9</accession>
<keyword evidence="1" id="KW-0812">Transmembrane</keyword>
<dbReference type="Proteomes" id="UP000441711">
    <property type="component" value="Unassembled WGS sequence"/>
</dbReference>
<dbReference type="EMBL" id="WCUQ01000013">
    <property type="protein sequence ID" value="KAB4121428.1"/>
    <property type="molecule type" value="Genomic_DNA"/>
</dbReference>
<evidence type="ECO:0000313" key="3">
    <source>
        <dbReference type="EMBL" id="KAB4121428.1"/>
    </source>
</evidence>
<evidence type="ECO:0000256" key="1">
    <source>
        <dbReference type="SAM" id="Phobius"/>
    </source>
</evidence>
<organism evidence="2 5">
    <name type="scientific">Bacteroides uniformis</name>
    <dbReference type="NCBI Taxonomy" id="820"/>
    <lineage>
        <taxon>Bacteria</taxon>
        <taxon>Pseudomonadati</taxon>
        <taxon>Bacteroidota</taxon>
        <taxon>Bacteroidia</taxon>
        <taxon>Bacteroidales</taxon>
        <taxon>Bacteroidaceae</taxon>
        <taxon>Bacteroides</taxon>
    </lineage>
</organism>
<sequence>MKNVIEKYYNMLYFCEYTLLFFIFKRILNPFYWISFLRWNNKHMKNIVSRMKKQESSEIYGGVNIYISSWATFAINITSCWLFVILLICGIVLKINIPTTIFENEFMILLLLVVFVSYIYYMAHFFVFKNDKYKSYFKEFESKKRYLLYYSIYTFSIIIQFATFYVFLKIYYA</sequence>
<comment type="caution">
    <text evidence="2">The sequence shown here is derived from an EMBL/GenBank/DDBJ whole genome shotgun (WGS) entry which is preliminary data.</text>
</comment>
<evidence type="ECO:0000313" key="4">
    <source>
        <dbReference type="Proteomes" id="UP000438773"/>
    </source>
</evidence>
<dbReference type="EMBL" id="WCUP01000013">
    <property type="protein sequence ID" value="KAB4107116.1"/>
    <property type="molecule type" value="Genomic_DNA"/>
</dbReference>
<gene>
    <name evidence="2" type="ORF">GAQ70_17670</name>
    <name evidence="3" type="ORF">GAQ75_19465</name>
</gene>
<keyword evidence="1" id="KW-0472">Membrane</keyword>
<feature type="transmembrane region" description="Helical" evidence="1">
    <location>
        <begin position="105"/>
        <end position="127"/>
    </location>
</feature>
<protein>
    <submittedName>
        <fullName evidence="2">Uncharacterized protein</fullName>
    </submittedName>
</protein>